<accession>A0ACB8RNE0</accession>
<keyword evidence="2" id="KW-1185">Reference proteome</keyword>
<organism evidence="1 2">
    <name type="scientific">Auriscalpium vulgare</name>
    <dbReference type="NCBI Taxonomy" id="40419"/>
    <lineage>
        <taxon>Eukaryota</taxon>
        <taxon>Fungi</taxon>
        <taxon>Dikarya</taxon>
        <taxon>Basidiomycota</taxon>
        <taxon>Agaricomycotina</taxon>
        <taxon>Agaricomycetes</taxon>
        <taxon>Russulales</taxon>
        <taxon>Auriscalpiaceae</taxon>
        <taxon>Auriscalpium</taxon>
    </lineage>
</organism>
<comment type="caution">
    <text evidence="1">The sequence shown here is derived from an EMBL/GenBank/DDBJ whole genome shotgun (WGS) entry which is preliminary data.</text>
</comment>
<evidence type="ECO:0000313" key="2">
    <source>
        <dbReference type="Proteomes" id="UP000814033"/>
    </source>
</evidence>
<reference evidence="1" key="2">
    <citation type="journal article" date="2022" name="New Phytol.">
        <title>Evolutionary transition to the ectomycorrhizal habit in the genomes of a hyperdiverse lineage of mushroom-forming fungi.</title>
        <authorList>
            <person name="Looney B."/>
            <person name="Miyauchi S."/>
            <person name="Morin E."/>
            <person name="Drula E."/>
            <person name="Courty P.E."/>
            <person name="Kohler A."/>
            <person name="Kuo A."/>
            <person name="LaButti K."/>
            <person name="Pangilinan J."/>
            <person name="Lipzen A."/>
            <person name="Riley R."/>
            <person name="Andreopoulos W."/>
            <person name="He G."/>
            <person name="Johnson J."/>
            <person name="Nolan M."/>
            <person name="Tritt A."/>
            <person name="Barry K.W."/>
            <person name="Grigoriev I.V."/>
            <person name="Nagy L.G."/>
            <person name="Hibbett D."/>
            <person name="Henrissat B."/>
            <person name="Matheny P.B."/>
            <person name="Labbe J."/>
            <person name="Martin F.M."/>
        </authorList>
    </citation>
    <scope>NUCLEOTIDE SEQUENCE</scope>
    <source>
        <strain evidence="1">FP105234-sp</strain>
    </source>
</reference>
<name>A0ACB8RNE0_9AGAM</name>
<dbReference type="EMBL" id="MU275955">
    <property type="protein sequence ID" value="KAI0045307.1"/>
    <property type="molecule type" value="Genomic_DNA"/>
</dbReference>
<reference evidence="1" key="1">
    <citation type="submission" date="2021-02" db="EMBL/GenBank/DDBJ databases">
        <authorList>
            <consortium name="DOE Joint Genome Institute"/>
            <person name="Ahrendt S."/>
            <person name="Looney B.P."/>
            <person name="Miyauchi S."/>
            <person name="Morin E."/>
            <person name="Drula E."/>
            <person name="Courty P.E."/>
            <person name="Chicoki N."/>
            <person name="Fauchery L."/>
            <person name="Kohler A."/>
            <person name="Kuo A."/>
            <person name="Labutti K."/>
            <person name="Pangilinan J."/>
            <person name="Lipzen A."/>
            <person name="Riley R."/>
            <person name="Andreopoulos W."/>
            <person name="He G."/>
            <person name="Johnson J."/>
            <person name="Barry K.W."/>
            <person name="Grigoriev I.V."/>
            <person name="Nagy L."/>
            <person name="Hibbett D."/>
            <person name="Henrissat B."/>
            <person name="Matheny P.B."/>
            <person name="Labbe J."/>
            <person name="Martin F."/>
        </authorList>
    </citation>
    <scope>NUCLEOTIDE SEQUENCE</scope>
    <source>
        <strain evidence="1">FP105234-sp</strain>
    </source>
</reference>
<evidence type="ECO:0000313" key="1">
    <source>
        <dbReference type="EMBL" id="KAI0045307.1"/>
    </source>
</evidence>
<gene>
    <name evidence="1" type="ORF">FA95DRAFT_1561259</name>
</gene>
<sequence length="709" mass="76689">MPPAQAASIMPPAQAASIMPPAQAASKKRKPQQNIFHQKKKPLPEKRPASNPSRSASPQKPTLPAKPSPATSVEPSALPDGPYTEFKLVSSALNGWKYDVMKFDSHKPVDILKWTGPVKLNRKDLGKSYAAESGEGEVVKAVGPMLGPDGKPVIGMDGRIVMVDAEGKPIHGDSMASGSGQGKAGGGGKKKLTHKTRQIHVQPEELRQLRKEERYPWVMEDSTGMEMWVGRLEDSARANTNAFFMPASNNTFKFVPAHRWYKFQKRPNYRIPNLEEAESVMALREKNKDPARWLLRNRNGQAPSASTSAILKAETTEDGSGQSYGPGGRRLRAVARSSSIFGDDDEDGGRRSRRDLGADADFDEVPYEEDFADDEEQADLLPEADEELQKDMEERIRREYMSANKQTDGTIDADEDEDLKEIERLTNSGKAIKKIVKKHDNQYDDSDDEVNPYASSEEEEEEEETVIADGPAVQPHMSVKQPPRAPSQAPSAQTAATPAARPVATSTPTSRAASPAANHGGHSIVAKRATSPNAPKPKPLGSGVRAISPLAQVTTVPPTASADSRAVSSPSSSRATPSNGTTPAGAHLKRSGTKRKADDEAVPASGETAEAPNAGQPKQKKRKAAPPALDADGNPIYFTTQMVLDWLHSTPQANTRDCILHFTPYLHNDEEKTKFTALIKQVAQLKGGVLTLRGAYRQGGKAGADSPEP</sequence>
<protein>
    <submittedName>
        <fullName evidence="1">Uncharacterized protein</fullName>
    </submittedName>
</protein>
<dbReference type="Proteomes" id="UP000814033">
    <property type="component" value="Unassembled WGS sequence"/>
</dbReference>
<proteinExistence type="predicted"/>